<dbReference type="InterPro" id="IPR021452">
    <property type="entry name" value="DUF3103"/>
</dbReference>
<evidence type="ECO:0000256" key="2">
    <source>
        <dbReference type="SAM" id="SignalP"/>
    </source>
</evidence>
<dbReference type="EMBL" id="JAAQQR010000002">
    <property type="protein sequence ID" value="NID04154.1"/>
    <property type="molecule type" value="Genomic_DNA"/>
</dbReference>
<sequence length="405" mass="44180">MKRILKTTLIATAMALSLSSPLMAAEVASVGEARQEAARHLATLINDAAFNDALQGQLHKNQAMLADVLRDYEPRDVTRGDAAKEELRDLDRQAIRYRGLEGAVQGLLDLHVSGTGGQPLANTRGVWTATIVKNPATRQKELVAYDDRGTERRYPVDAAPDVPMLVVESTNATALSAGMRIMNESLRRGDLQSETPRATSRTGSLAASQEDVSVLTDIYLTDDREPNAAGDAEVFAIISGVSPEGKAEIINVDMPWLDHDKQWYRPGQDFITWRNFGANYVNVQLFEDDGDFNYKELTKAVVSAVGDVSLLVSPGAPYALISAGLAKIANTIIDVMPGQWFENSVDYIDSFYMLERGSHYTRNSPRVGARGWAKIGLAPRVIVGPGVKAYVDKSTETEKPGKNDL</sequence>
<feature type="chain" id="PRO_5046796308" evidence="2">
    <location>
        <begin position="25"/>
        <end position="405"/>
    </location>
</feature>
<gene>
    <name evidence="3" type="ORF">HBF26_04610</name>
</gene>
<keyword evidence="4" id="KW-1185">Reference proteome</keyword>
<name>A0ABX0Q2J4_9GAMM</name>
<feature type="compositionally biased region" description="Polar residues" evidence="1">
    <location>
        <begin position="192"/>
        <end position="206"/>
    </location>
</feature>
<evidence type="ECO:0000256" key="1">
    <source>
        <dbReference type="SAM" id="MobiDB-lite"/>
    </source>
</evidence>
<evidence type="ECO:0000313" key="4">
    <source>
        <dbReference type="Proteomes" id="UP001429601"/>
    </source>
</evidence>
<feature type="signal peptide" evidence="2">
    <location>
        <begin position="1"/>
        <end position="24"/>
    </location>
</feature>
<dbReference type="RefSeq" id="WP_167123559.1">
    <property type="nucleotide sequence ID" value="NZ_JAAQQR010000002.1"/>
</dbReference>
<organism evidence="3 4">
    <name type="scientific">Luteibacter jiangsuensis</name>
    <dbReference type="NCBI Taxonomy" id="637577"/>
    <lineage>
        <taxon>Bacteria</taxon>
        <taxon>Pseudomonadati</taxon>
        <taxon>Pseudomonadota</taxon>
        <taxon>Gammaproteobacteria</taxon>
        <taxon>Lysobacterales</taxon>
        <taxon>Rhodanobacteraceae</taxon>
        <taxon>Luteibacter</taxon>
    </lineage>
</organism>
<reference evidence="3 4" key="1">
    <citation type="journal article" date="2011" name="Curr. Microbiol.">
        <title>Luteibacter jiangsuensis sp. nov.: a methamidophos-degrading bacterium isolated from a methamidophos-manufacturing factory.</title>
        <authorList>
            <person name="Wang L."/>
            <person name="Wang G.L."/>
            <person name="Li S.P."/>
            <person name="Jiang J.D."/>
        </authorList>
    </citation>
    <scope>NUCLEOTIDE SEQUENCE [LARGE SCALE GENOMIC DNA]</scope>
    <source>
        <strain evidence="3 4">CGMCC 1.10133</strain>
    </source>
</reference>
<comment type="caution">
    <text evidence="3">The sequence shown here is derived from an EMBL/GenBank/DDBJ whole genome shotgun (WGS) entry which is preliminary data.</text>
</comment>
<accession>A0ABX0Q2J4</accession>
<evidence type="ECO:0000313" key="3">
    <source>
        <dbReference type="EMBL" id="NID04154.1"/>
    </source>
</evidence>
<keyword evidence="2" id="KW-0732">Signal</keyword>
<protein>
    <submittedName>
        <fullName evidence="3">DUF3103 family protein</fullName>
    </submittedName>
</protein>
<proteinExistence type="predicted"/>
<feature type="region of interest" description="Disordered" evidence="1">
    <location>
        <begin position="186"/>
        <end position="206"/>
    </location>
</feature>
<dbReference type="Proteomes" id="UP001429601">
    <property type="component" value="Unassembled WGS sequence"/>
</dbReference>
<dbReference type="Pfam" id="PF11301">
    <property type="entry name" value="DUF3103"/>
    <property type="match status" value="1"/>
</dbReference>